<accession>A0A8H7C820</accession>
<name>A0A8H7C820_AGABI</name>
<reference evidence="2 3" key="1">
    <citation type="journal article" name="Sci. Rep.">
        <title>Telomere-to-telomere assembled and centromere annotated genomes of the two main subspecies of the button mushroom Agaricus bisporus reveal especially polymorphic chromosome ends.</title>
        <authorList>
            <person name="Sonnenberg A.S.M."/>
            <person name="Sedaghat-Telgerd N."/>
            <person name="Lavrijssen B."/>
            <person name="Ohm R.A."/>
            <person name="Hendrickx P.M."/>
            <person name="Scholtmeijer K."/>
            <person name="Baars J.J.P."/>
            <person name="van Peer A."/>
        </authorList>
    </citation>
    <scope>NUCLEOTIDE SEQUENCE [LARGE SCALE GENOMIC DNA]</scope>
    <source>
        <strain evidence="2 3">H119_p4</strain>
    </source>
</reference>
<feature type="compositionally biased region" description="Polar residues" evidence="1">
    <location>
        <begin position="79"/>
        <end position="96"/>
    </location>
</feature>
<dbReference type="Proteomes" id="UP000629468">
    <property type="component" value="Unassembled WGS sequence"/>
</dbReference>
<proteinExistence type="predicted"/>
<dbReference type="EMBL" id="JABXXO010000010">
    <property type="protein sequence ID" value="KAF7768437.1"/>
    <property type="molecule type" value="Genomic_DNA"/>
</dbReference>
<gene>
    <name evidence="2" type="ORF">Agabi119p4_7680</name>
</gene>
<feature type="region of interest" description="Disordered" evidence="1">
    <location>
        <begin position="79"/>
        <end position="117"/>
    </location>
</feature>
<feature type="region of interest" description="Disordered" evidence="1">
    <location>
        <begin position="133"/>
        <end position="155"/>
    </location>
</feature>
<feature type="region of interest" description="Disordered" evidence="1">
    <location>
        <begin position="1"/>
        <end position="31"/>
    </location>
</feature>
<evidence type="ECO:0000313" key="3">
    <source>
        <dbReference type="Proteomes" id="UP000629468"/>
    </source>
</evidence>
<dbReference type="AlphaFoldDB" id="A0A8H7C820"/>
<sequence length="155" mass="17193">MEAIVNRDSQPPGRTEAAKTATEEPKEDKLDLSSIMKDVEANFKKSIAKIQMMTEGLEEAEKLQKMNVEFLKKWGQQQFADSGPSSTAYQSSSMKGTSGKVEDKPRSTGRESSNPFATDVLLTLREVIDEALTRRGQEPSRKRVAKGNSDIIDLI</sequence>
<feature type="compositionally biased region" description="Basic and acidic residues" evidence="1">
    <location>
        <begin position="100"/>
        <end position="109"/>
    </location>
</feature>
<evidence type="ECO:0000313" key="2">
    <source>
        <dbReference type="EMBL" id="KAF7768437.1"/>
    </source>
</evidence>
<evidence type="ECO:0000256" key="1">
    <source>
        <dbReference type="SAM" id="MobiDB-lite"/>
    </source>
</evidence>
<protein>
    <submittedName>
        <fullName evidence="2">Uncharacterized protein</fullName>
    </submittedName>
</protein>
<feature type="compositionally biased region" description="Basic and acidic residues" evidence="1">
    <location>
        <begin position="21"/>
        <end position="31"/>
    </location>
</feature>
<comment type="caution">
    <text evidence="2">The sequence shown here is derived from an EMBL/GenBank/DDBJ whole genome shotgun (WGS) entry which is preliminary data.</text>
</comment>
<organism evidence="2 3">
    <name type="scientific">Agaricus bisporus var. burnettii</name>
    <dbReference type="NCBI Taxonomy" id="192524"/>
    <lineage>
        <taxon>Eukaryota</taxon>
        <taxon>Fungi</taxon>
        <taxon>Dikarya</taxon>
        <taxon>Basidiomycota</taxon>
        <taxon>Agaricomycotina</taxon>
        <taxon>Agaricomycetes</taxon>
        <taxon>Agaricomycetidae</taxon>
        <taxon>Agaricales</taxon>
        <taxon>Agaricineae</taxon>
        <taxon>Agaricaceae</taxon>
        <taxon>Agaricus</taxon>
    </lineage>
</organism>